<dbReference type="PANTHER" id="PTHR22298">
    <property type="entry name" value="ENDO-1,4-BETA-GLUCANASE"/>
    <property type="match status" value="1"/>
</dbReference>
<dbReference type="CDD" id="cd02850">
    <property type="entry name" value="E_set_Cellulase_N"/>
    <property type="match status" value="1"/>
</dbReference>
<keyword evidence="6" id="KW-0732">Signal</keyword>
<evidence type="ECO:0000256" key="5">
    <source>
        <dbReference type="ARBA" id="ARBA00023326"/>
    </source>
</evidence>
<feature type="domain" description="Glycoside hydrolase family 9" evidence="7">
    <location>
        <begin position="141"/>
        <end position="608"/>
    </location>
</feature>
<proteinExistence type="inferred from homology"/>
<reference evidence="9 10" key="1">
    <citation type="journal article" date="2015" name="Genome Announc.">
        <title>Draft Genome Sequence of Norvancomycin-Producing Strain Amycolatopsis orientalis CPCC200066.</title>
        <authorList>
            <person name="Lei X."/>
            <person name="Yuan F."/>
            <person name="Shi Y."/>
            <person name="Li X."/>
            <person name="Wang L."/>
            <person name="Hong B."/>
        </authorList>
    </citation>
    <scope>NUCLEOTIDE SEQUENCE [LARGE SCALE GENOMIC DNA]</scope>
    <source>
        <strain evidence="9 10">B-37</strain>
    </source>
</reference>
<dbReference type="Gene3D" id="2.60.40.10">
    <property type="entry name" value="Immunoglobulins"/>
    <property type="match status" value="1"/>
</dbReference>
<dbReference type="Proteomes" id="UP000093695">
    <property type="component" value="Chromosome"/>
</dbReference>
<evidence type="ECO:0000313" key="10">
    <source>
        <dbReference type="Proteomes" id="UP000093695"/>
    </source>
</evidence>
<dbReference type="Pfam" id="PF00759">
    <property type="entry name" value="Glyco_hydro_9"/>
    <property type="match status" value="1"/>
</dbReference>
<dbReference type="AlphaFoldDB" id="A0A193BUN5"/>
<evidence type="ECO:0000256" key="3">
    <source>
        <dbReference type="ARBA" id="ARBA00023277"/>
    </source>
</evidence>
<dbReference type="InterPro" id="IPR012341">
    <property type="entry name" value="6hp_glycosidase-like_sf"/>
</dbReference>
<gene>
    <name evidence="9" type="ORF">SD37_09915</name>
</gene>
<dbReference type="InterPro" id="IPR014756">
    <property type="entry name" value="Ig_E-set"/>
</dbReference>
<dbReference type="EMBL" id="CP016174">
    <property type="protein sequence ID" value="ANN15927.1"/>
    <property type="molecule type" value="Genomic_DNA"/>
</dbReference>
<dbReference type="STRING" id="31958.SD37_09915"/>
<evidence type="ECO:0000259" key="7">
    <source>
        <dbReference type="Pfam" id="PF00759"/>
    </source>
</evidence>
<dbReference type="PROSITE" id="PS51257">
    <property type="entry name" value="PROKAR_LIPOPROTEIN"/>
    <property type="match status" value="1"/>
</dbReference>
<evidence type="ECO:0000259" key="8">
    <source>
        <dbReference type="Pfam" id="PF02927"/>
    </source>
</evidence>
<dbReference type="InterPro" id="IPR001701">
    <property type="entry name" value="Glyco_hydro_9"/>
</dbReference>
<evidence type="ECO:0000256" key="1">
    <source>
        <dbReference type="ARBA" id="ARBA00007072"/>
    </source>
</evidence>
<keyword evidence="3" id="KW-0119">Carbohydrate metabolism</keyword>
<name>A0A193BUN5_AMYOR</name>
<organism evidence="9 10">
    <name type="scientific">Amycolatopsis orientalis</name>
    <name type="common">Nocardia orientalis</name>
    <dbReference type="NCBI Taxonomy" id="31958"/>
    <lineage>
        <taxon>Bacteria</taxon>
        <taxon>Bacillati</taxon>
        <taxon>Actinomycetota</taxon>
        <taxon>Actinomycetes</taxon>
        <taxon>Pseudonocardiales</taxon>
        <taxon>Pseudonocardiaceae</taxon>
        <taxon>Amycolatopsis</taxon>
    </lineage>
</organism>
<feature type="signal peptide" evidence="6">
    <location>
        <begin position="1"/>
        <end position="31"/>
    </location>
</feature>
<dbReference type="GO" id="GO:0008810">
    <property type="term" value="F:cellulase activity"/>
    <property type="evidence" value="ECO:0007669"/>
    <property type="project" value="InterPro"/>
</dbReference>
<protein>
    <submittedName>
        <fullName evidence="9">Hydrolase</fullName>
    </submittedName>
</protein>
<evidence type="ECO:0000256" key="2">
    <source>
        <dbReference type="ARBA" id="ARBA00022801"/>
    </source>
</evidence>
<dbReference type="InterPro" id="IPR013783">
    <property type="entry name" value="Ig-like_fold"/>
</dbReference>
<keyword evidence="10" id="KW-1185">Reference proteome</keyword>
<dbReference type="SUPFAM" id="SSF48208">
    <property type="entry name" value="Six-hairpin glycosidases"/>
    <property type="match status" value="1"/>
</dbReference>
<keyword evidence="4" id="KW-0326">Glycosidase</keyword>
<dbReference type="Pfam" id="PF02927">
    <property type="entry name" value="CelD_N"/>
    <property type="match status" value="1"/>
</dbReference>
<dbReference type="KEGG" id="aori:SD37_09915"/>
<evidence type="ECO:0000256" key="4">
    <source>
        <dbReference type="ARBA" id="ARBA00023295"/>
    </source>
</evidence>
<dbReference type="GO" id="GO:0000272">
    <property type="term" value="P:polysaccharide catabolic process"/>
    <property type="evidence" value="ECO:0007669"/>
    <property type="project" value="UniProtKB-KW"/>
</dbReference>
<feature type="domain" description="Cellulase Ig-like" evidence="8">
    <location>
        <begin position="45"/>
        <end position="120"/>
    </location>
</feature>
<keyword evidence="2 9" id="KW-0378">Hydrolase</keyword>
<accession>A0A193BUN5</accession>
<evidence type="ECO:0000313" key="9">
    <source>
        <dbReference type="EMBL" id="ANN15927.1"/>
    </source>
</evidence>
<dbReference type="InterPro" id="IPR004197">
    <property type="entry name" value="Cellulase_Ig-like"/>
</dbReference>
<dbReference type="SUPFAM" id="SSF81296">
    <property type="entry name" value="E set domains"/>
    <property type="match status" value="1"/>
</dbReference>
<keyword evidence="5" id="KW-0624">Polysaccharide degradation</keyword>
<dbReference type="InterPro" id="IPR008928">
    <property type="entry name" value="6-hairpin_glycosidase_sf"/>
</dbReference>
<sequence length="617" mass="65468">MIFSSRSCQTPAMSKLALSLAAVLLAACTTACVSHVSAPPPTGFVRVDQVGYRADEAKHAFLMGTSGDTTFHVVDESGRKVFAGVAGPRTGDWNEEFATVRALDFSALTTPGSYRILATGAAPSPVFRVGSGAELFGTQVAANVRFFQAQRDGANVLPSTVNRKPSHLNDATATVYAVPRYDESGGELLDERLTPVGGPVDVAGGWFDAGDFLKFTHTAAYSTALLLLAQRDAPVAGPGLAAETRHGMAWLDKMWDDKTGTLYSQVGIGAGNENVRTDHDVWRLPEADEAPGADPMLARRPVFRAADPGKPISPNLAGKVAAAFALTAQTTTGDAARRALDKAAKMYELADREPDALVTAYPHAFYPEASWQDDLEFAATELALAGKALGDPRTDGWVRDAGHWATAYLSSDTRGTLGVGDVSALAHADLVKLLDGGGTAVETTRDRLTGDLARQLDDGRTRADRDPFRAGADYLEFDAVPHTFGLATTALLHQQTTKNDTYAAFGTQQRNWALGANAWGSSFVIGAGSVYPRCPEHQVTNLTGQQLTGAAVNGPNGANRFAELNRFPTMRPCVAGDFARFDGHGARFLDDVGAWQSVEPADDFTATALLTFALASR</sequence>
<comment type="similarity">
    <text evidence="1">Belongs to the glycosyl hydrolase 9 (cellulase E) family.</text>
</comment>
<feature type="chain" id="PRO_5039538278" evidence="6">
    <location>
        <begin position="32"/>
        <end position="617"/>
    </location>
</feature>
<dbReference type="Gene3D" id="1.50.10.10">
    <property type="match status" value="1"/>
</dbReference>
<evidence type="ECO:0000256" key="6">
    <source>
        <dbReference type="SAM" id="SignalP"/>
    </source>
</evidence>